<evidence type="ECO:0000256" key="2">
    <source>
        <dbReference type="SAM" id="MobiDB-lite"/>
    </source>
</evidence>
<dbReference type="AlphaFoldDB" id="A0A1Q9D920"/>
<feature type="coiled-coil region" evidence="1">
    <location>
        <begin position="250"/>
        <end position="277"/>
    </location>
</feature>
<feature type="compositionally biased region" description="Low complexity" evidence="2">
    <location>
        <begin position="529"/>
        <end position="544"/>
    </location>
</feature>
<evidence type="ECO:0000256" key="1">
    <source>
        <dbReference type="SAM" id="Coils"/>
    </source>
</evidence>
<comment type="caution">
    <text evidence="3">The sequence shown here is derived from an EMBL/GenBank/DDBJ whole genome shotgun (WGS) entry which is preliminary data.</text>
</comment>
<reference evidence="3 4" key="1">
    <citation type="submission" date="2016-02" db="EMBL/GenBank/DDBJ databases">
        <title>Genome analysis of coral dinoflagellate symbionts highlights evolutionary adaptations to a symbiotic lifestyle.</title>
        <authorList>
            <person name="Aranda M."/>
            <person name="Li Y."/>
            <person name="Liew Y.J."/>
            <person name="Baumgarten S."/>
            <person name="Simakov O."/>
            <person name="Wilson M."/>
            <person name="Piel J."/>
            <person name="Ashoor H."/>
            <person name="Bougouffa S."/>
            <person name="Bajic V.B."/>
            <person name="Ryu T."/>
            <person name="Ravasi T."/>
            <person name="Bayer T."/>
            <person name="Micklem G."/>
            <person name="Kim H."/>
            <person name="Bhak J."/>
            <person name="Lajeunesse T.C."/>
            <person name="Voolstra C.R."/>
        </authorList>
    </citation>
    <scope>NUCLEOTIDE SEQUENCE [LARGE SCALE GENOMIC DNA]</scope>
    <source>
        <strain evidence="3 4">CCMP2467</strain>
    </source>
</reference>
<name>A0A1Q9D920_SYMMI</name>
<proteinExistence type="predicted"/>
<keyword evidence="1" id="KW-0175">Coiled coil</keyword>
<accession>A0A1Q9D920</accession>
<dbReference type="EMBL" id="LSRX01000653">
    <property type="protein sequence ID" value="OLP91713.1"/>
    <property type="molecule type" value="Genomic_DNA"/>
</dbReference>
<organism evidence="3 4">
    <name type="scientific">Symbiodinium microadriaticum</name>
    <name type="common">Dinoflagellate</name>
    <name type="synonym">Zooxanthella microadriatica</name>
    <dbReference type="NCBI Taxonomy" id="2951"/>
    <lineage>
        <taxon>Eukaryota</taxon>
        <taxon>Sar</taxon>
        <taxon>Alveolata</taxon>
        <taxon>Dinophyceae</taxon>
        <taxon>Suessiales</taxon>
        <taxon>Symbiodiniaceae</taxon>
        <taxon>Symbiodinium</taxon>
    </lineage>
</organism>
<evidence type="ECO:0000313" key="4">
    <source>
        <dbReference type="Proteomes" id="UP000186817"/>
    </source>
</evidence>
<dbReference type="OrthoDB" id="10317185at2759"/>
<gene>
    <name evidence="3" type="ORF">AK812_SmicGene26556</name>
</gene>
<sequence>MSGEDPEQEADYGEIDPRLGQGKDPALGPDIVDGLRDVHDKIKDVREALNMYRIVKADGARAMQQLEKIPRQMPGGVPWASALDLEHVVEKTKYIPAADFDNLINGMHVMQLSLADTLRNYLMKKAAAHEVELMQELHQPDWFFGCLARIRRECGSSTGTNVELDLVPTLPSDQDRHKLRVGGESLGTRVLQWRAELAQTCSPVKHGAVPHRAQRLLEVPLPGWPWKGEILAEELQIVVEAINDEIMGMNEVALDLIEDVETQIKETEAECHDLHLEFSSWPMLQMASRSATSRQTFGQLKELDNTLDVFLDHVKQNLEKRIEPMCKERAILEEKTKGGTAICGYVATQLYKASELFAAGASVVGELWMIVLTPRDGTKDYPQYFLEEWHYVDLFRLFGYGVHVHLLQKAYNTNLAGLHGLDPDTSAGLPCSRGWIQDEDQQNETENYSEKEETRAQKVTLGWLTGRGNLVAQQTFFIYWVLGNGGIGWFGRKRIMSGLKLECMFLLLVTIQSLSAAAEKEPLRPTTVAPSPAAAASASGRARIPPAPTPSRVPVGGQFEGTLTVQRWHKSLTQDGMMTTGVKEDLIRRRFMRLGLGHDVPREHLPTTKQLKYVLRVWRHLWLAGPDACSVASPCYEI</sequence>
<feature type="region of interest" description="Disordered" evidence="2">
    <location>
        <begin position="520"/>
        <end position="556"/>
    </location>
</feature>
<evidence type="ECO:0000313" key="3">
    <source>
        <dbReference type="EMBL" id="OLP91713.1"/>
    </source>
</evidence>
<dbReference type="Proteomes" id="UP000186817">
    <property type="component" value="Unassembled WGS sequence"/>
</dbReference>
<feature type="region of interest" description="Disordered" evidence="2">
    <location>
        <begin position="1"/>
        <end position="30"/>
    </location>
</feature>
<feature type="compositionally biased region" description="Acidic residues" evidence="2">
    <location>
        <begin position="1"/>
        <end position="14"/>
    </location>
</feature>
<protein>
    <submittedName>
        <fullName evidence="3">Uncharacterized protein</fullName>
    </submittedName>
</protein>
<keyword evidence="4" id="KW-1185">Reference proteome</keyword>